<dbReference type="InterPro" id="IPR011075">
    <property type="entry name" value="TetR_C"/>
</dbReference>
<feature type="DNA-binding region" description="H-T-H motif" evidence="4">
    <location>
        <begin position="27"/>
        <end position="46"/>
    </location>
</feature>
<dbReference type="InterPro" id="IPR036271">
    <property type="entry name" value="Tet_transcr_reg_TetR-rel_C_sf"/>
</dbReference>
<sequence length="186" mass="20010">MNPSTVREQLLAHAQTLLMARGYNGFSYRDLSGLVGVKTSSIHYHFPSKDQLALAAVEAYGTAVRDAVACIPDDVDADVQLRLFAQGTTQWRDGSEYICLCGMLAADIASLPESVRAAVRAFFEANEAWLAKVLARGRADGTLTVKGTPETSARTLMAAIQGSLLAARLFGAPARVDEVFASWMRA</sequence>
<keyword evidence="3" id="KW-0804">Transcription</keyword>
<accession>A0ABT3ZGY1</accession>
<comment type="caution">
    <text evidence="6">The sequence shown here is derived from an EMBL/GenBank/DDBJ whole genome shotgun (WGS) entry which is preliminary data.</text>
</comment>
<dbReference type="InterPro" id="IPR001647">
    <property type="entry name" value="HTH_TetR"/>
</dbReference>
<evidence type="ECO:0000256" key="1">
    <source>
        <dbReference type="ARBA" id="ARBA00023015"/>
    </source>
</evidence>
<feature type="domain" description="HTH tetR-type" evidence="5">
    <location>
        <begin position="4"/>
        <end position="64"/>
    </location>
</feature>
<evidence type="ECO:0000259" key="5">
    <source>
        <dbReference type="PROSITE" id="PS50977"/>
    </source>
</evidence>
<name>A0ABT3ZGY1_9BURK</name>
<evidence type="ECO:0000256" key="3">
    <source>
        <dbReference type="ARBA" id="ARBA00023163"/>
    </source>
</evidence>
<dbReference type="SUPFAM" id="SSF46689">
    <property type="entry name" value="Homeodomain-like"/>
    <property type="match status" value="1"/>
</dbReference>
<dbReference type="PROSITE" id="PS50977">
    <property type="entry name" value="HTH_TETR_2"/>
    <property type="match status" value="1"/>
</dbReference>
<evidence type="ECO:0000256" key="4">
    <source>
        <dbReference type="PROSITE-ProRule" id="PRU00335"/>
    </source>
</evidence>
<dbReference type="PRINTS" id="PR00455">
    <property type="entry name" value="HTHTETR"/>
</dbReference>
<dbReference type="SUPFAM" id="SSF48498">
    <property type="entry name" value="Tetracyclin repressor-like, C-terminal domain"/>
    <property type="match status" value="1"/>
</dbReference>
<keyword evidence="7" id="KW-1185">Reference proteome</keyword>
<dbReference type="PANTHER" id="PTHR47506">
    <property type="entry name" value="TRANSCRIPTIONAL REGULATORY PROTEIN"/>
    <property type="match status" value="1"/>
</dbReference>
<dbReference type="Pfam" id="PF00440">
    <property type="entry name" value="TetR_N"/>
    <property type="match status" value="1"/>
</dbReference>
<organism evidence="6 7">
    <name type="scientific">Robbsia betulipollinis</name>
    <dbReference type="NCBI Taxonomy" id="2981849"/>
    <lineage>
        <taxon>Bacteria</taxon>
        <taxon>Pseudomonadati</taxon>
        <taxon>Pseudomonadota</taxon>
        <taxon>Betaproteobacteria</taxon>
        <taxon>Burkholderiales</taxon>
        <taxon>Burkholderiaceae</taxon>
        <taxon>Robbsia</taxon>
    </lineage>
</organism>
<keyword evidence="2 4" id="KW-0238">DNA-binding</keyword>
<dbReference type="Pfam" id="PF16925">
    <property type="entry name" value="TetR_C_13"/>
    <property type="match status" value="1"/>
</dbReference>
<gene>
    <name evidence="6" type="ORF">OVY01_00395</name>
</gene>
<dbReference type="PANTHER" id="PTHR47506:SF1">
    <property type="entry name" value="HTH-TYPE TRANSCRIPTIONAL REGULATOR YJDC"/>
    <property type="match status" value="1"/>
</dbReference>
<keyword evidence="1" id="KW-0805">Transcription regulation</keyword>
<evidence type="ECO:0000313" key="6">
    <source>
        <dbReference type="EMBL" id="MCY0385722.1"/>
    </source>
</evidence>
<protein>
    <submittedName>
        <fullName evidence="6">TetR/AcrR family transcriptional regulator</fullName>
    </submittedName>
</protein>
<dbReference type="RefSeq" id="WP_267844845.1">
    <property type="nucleotide sequence ID" value="NZ_JAPMXC010000001.1"/>
</dbReference>
<dbReference type="EMBL" id="JAPMXC010000001">
    <property type="protein sequence ID" value="MCY0385722.1"/>
    <property type="molecule type" value="Genomic_DNA"/>
</dbReference>
<dbReference type="Gene3D" id="1.10.357.10">
    <property type="entry name" value="Tetracycline Repressor, domain 2"/>
    <property type="match status" value="1"/>
</dbReference>
<evidence type="ECO:0000256" key="2">
    <source>
        <dbReference type="ARBA" id="ARBA00023125"/>
    </source>
</evidence>
<dbReference type="InterPro" id="IPR009057">
    <property type="entry name" value="Homeodomain-like_sf"/>
</dbReference>
<dbReference type="Proteomes" id="UP001082899">
    <property type="component" value="Unassembled WGS sequence"/>
</dbReference>
<reference evidence="6" key="1">
    <citation type="submission" date="2022-11" db="EMBL/GenBank/DDBJ databases">
        <title>Robbsia betulipollinis sp. nov., isolated from pollen of birch (Betula pendula).</title>
        <authorList>
            <person name="Shi H."/>
            <person name="Ambika Manirajan B."/>
            <person name="Ratering S."/>
            <person name="Geissler-Plaum R."/>
            <person name="Schnell S."/>
        </authorList>
    </citation>
    <scope>NUCLEOTIDE SEQUENCE</scope>
    <source>
        <strain evidence="6">Bb-Pol-6</strain>
    </source>
</reference>
<evidence type="ECO:0000313" key="7">
    <source>
        <dbReference type="Proteomes" id="UP001082899"/>
    </source>
</evidence>
<proteinExistence type="predicted"/>